<evidence type="ECO:0000256" key="1">
    <source>
        <dbReference type="SAM" id="Phobius"/>
    </source>
</evidence>
<keyword evidence="3" id="KW-1185">Reference proteome</keyword>
<gene>
    <name evidence="2" type="ORF">M3D15_08205</name>
</gene>
<feature type="transmembrane region" description="Helical" evidence="1">
    <location>
        <begin position="43"/>
        <end position="61"/>
    </location>
</feature>
<accession>A0ABT2HYC7</accession>
<reference evidence="2 3" key="1">
    <citation type="submission" date="2022-04" db="EMBL/GenBank/DDBJ databases">
        <title>Human microbiome associated bacterial genomes.</title>
        <authorList>
            <person name="Sandstrom S."/>
            <person name="Salamzade R."/>
            <person name="Kalan L.R."/>
        </authorList>
    </citation>
    <scope>NUCLEOTIDE SEQUENCE [LARGE SCALE GENOMIC DNA]</scope>
    <source>
        <strain evidence="3">p3-SID1799</strain>
    </source>
</reference>
<sequence length="108" mass="11011">MNGVNMGDMLLAVGVLFLGTYGLRLGGVLLGKRIKDPERAIAILDRGVIVLLMAVLVMSCFDGQDFAGWARPAGVAAGGLAALLKAPLLVVLVVALGVTAGLRAVGIQ</sequence>
<keyword evidence="1" id="KW-0472">Membrane</keyword>
<comment type="caution">
    <text evidence="2">The sequence shown here is derived from an EMBL/GenBank/DDBJ whole genome shotgun (WGS) entry which is preliminary data.</text>
</comment>
<name>A0ABT2HYC7_9MICO</name>
<evidence type="ECO:0000313" key="3">
    <source>
        <dbReference type="Proteomes" id="UP001525379"/>
    </source>
</evidence>
<keyword evidence="1" id="KW-0812">Transmembrane</keyword>
<protein>
    <submittedName>
        <fullName evidence="2">AzlD domain-containing protein</fullName>
    </submittedName>
</protein>
<dbReference type="EMBL" id="JALXSQ010000035">
    <property type="protein sequence ID" value="MCT2043310.1"/>
    <property type="molecule type" value="Genomic_DNA"/>
</dbReference>
<dbReference type="RefSeq" id="WP_260104514.1">
    <property type="nucleotide sequence ID" value="NZ_JALXSQ010000035.1"/>
</dbReference>
<dbReference type="InterPro" id="IPR008407">
    <property type="entry name" value="Brnchd-chn_aa_trnsp_AzlD"/>
</dbReference>
<dbReference type="Proteomes" id="UP001525379">
    <property type="component" value="Unassembled WGS sequence"/>
</dbReference>
<organism evidence="2 3">
    <name type="scientific">Pseudoclavibacter albus</name>
    <dbReference type="NCBI Taxonomy" id="272241"/>
    <lineage>
        <taxon>Bacteria</taxon>
        <taxon>Bacillati</taxon>
        <taxon>Actinomycetota</taxon>
        <taxon>Actinomycetes</taxon>
        <taxon>Micrococcales</taxon>
        <taxon>Microbacteriaceae</taxon>
        <taxon>Pseudoclavibacter</taxon>
    </lineage>
</organism>
<keyword evidence="1" id="KW-1133">Transmembrane helix</keyword>
<evidence type="ECO:0000313" key="2">
    <source>
        <dbReference type="EMBL" id="MCT2043310.1"/>
    </source>
</evidence>
<proteinExistence type="predicted"/>
<dbReference type="Pfam" id="PF05437">
    <property type="entry name" value="AzlD"/>
    <property type="match status" value="1"/>
</dbReference>
<feature type="transmembrane region" description="Helical" evidence="1">
    <location>
        <begin position="12"/>
        <end position="31"/>
    </location>
</feature>
<feature type="transmembrane region" description="Helical" evidence="1">
    <location>
        <begin position="73"/>
        <end position="102"/>
    </location>
</feature>